<keyword evidence="2" id="KW-1185">Reference proteome</keyword>
<accession>A0AAN6XHL0</accession>
<feature type="non-terminal residue" evidence="1">
    <location>
        <position position="510"/>
    </location>
</feature>
<organism evidence="1 2">
    <name type="scientific">Triangularia verruculosa</name>
    <dbReference type="NCBI Taxonomy" id="2587418"/>
    <lineage>
        <taxon>Eukaryota</taxon>
        <taxon>Fungi</taxon>
        <taxon>Dikarya</taxon>
        <taxon>Ascomycota</taxon>
        <taxon>Pezizomycotina</taxon>
        <taxon>Sordariomycetes</taxon>
        <taxon>Sordariomycetidae</taxon>
        <taxon>Sordariales</taxon>
        <taxon>Podosporaceae</taxon>
        <taxon>Triangularia</taxon>
    </lineage>
</organism>
<dbReference type="EMBL" id="MU863954">
    <property type="protein sequence ID" value="KAK4197907.1"/>
    <property type="molecule type" value="Genomic_DNA"/>
</dbReference>
<comment type="caution">
    <text evidence="1">The sequence shown here is derived from an EMBL/GenBank/DDBJ whole genome shotgun (WGS) entry which is preliminary data.</text>
</comment>
<dbReference type="AlphaFoldDB" id="A0AAN6XHL0"/>
<reference evidence="1" key="2">
    <citation type="submission" date="2023-05" db="EMBL/GenBank/DDBJ databases">
        <authorList>
            <consortium name="Lawrence Berkeley National Laboratory"/>
            <person name="Steindorff A."/>
            <person name="Hensen N."/>
            <person name="Bonometti L."/>
            <person name="Westerberg I."/>
            <person name="Brannstrom I.O."/>
            <person name="Guillou S."/>
            <person name="Cros-Aarteil S."/>
            <person name="Calhoun S."/>
            <person name="Haridas S."/>
            <person name="Kuo A."/>
            <person name="Mondo S."/>
            <person name="Pangilinan J."/>
            <person name="Riley R."/>
            <person name="Labutti K."/>
            <person name="Andreopoulos B."/>
            <person name="Lipzen A."/>
            <person name="Chen C."/>
            <person name="Yanf M."/>
            <person name="Daum C."/>
            <person name="Ng V."/>
            <person name="Clum A."/>
            <person name="Ohm R."/>
            <person name="Martin F."/>
            <person name="Silar P."/>
            <person name="Natvig D."/>
            <person name="Lalanne C."/>
            <person name="Gautier V."/>
            <person name="Ament-Velasquez S.L."/>
            <person name="Kruys A."/>
            <person name="Hutchinson M.I."/>
            <person name="Powell A.J."/>
            <person name="Barry K."/>
            <person name="Miller A.N."/>
            <person name="Grigoriev I.V."/>
            <person name="Debuchy R."/>
            <person name="Gladieux P."/>
            <person name="Thoren M.H."/>
            <person name="Johannesson H."/>
        </authorList>
    </citation>
    <scope>NUCLEOTIDE SEQUENCE</scope>
    <source>
        <strain evidence="1">CBS 315.58</strain>
    </source>
</reference>
<reference evidence="1" key="1">
    <citation type="journal article" date="2023" name="Mol. Phylogenet. Evol.">
        <title>Genome-scale phylogeny and comparative genomics of the fungal order Sordariales.</title>
        <authorList>
            <person name="Hensen N."/>
            <person name="Bonometti L."/>
            <person name="Westerberg I."/>
            <person name="Brannstrom I.O."/>
            <person name="Guillou S."/>
            <person name="Cros-Aarteil S."/>
            <person name="Calhoun S."/>
            <person name="Haridas S."/>
            <person name="Kuo A."/>
            <person name="Mondo S."/>
            <person name="Pangilinan J."/>
            <person name="Riley R."/>
            <person name="LaButti K."/>
            <person name="Andreopoulos B."/>
            <person name="Lipzen A."/>
            <person name="Chen C."/>
            <person name="Yan M."/>
            <person name="Daum C."/>
            <person name="Ng V."/>
            <person name="Clum A."/>
            <person name="Steindorff A."/>
            <person name="Ohm R.A."/>
            <person name="Martin F."/>
            <person name="Silar P."/>
            <person name="Natvig D.O."/>
            <person name="Lalanne C."/>
            <person name="Gautier V."/>
            <person name="Ament-Velasquez S.L."/>
            <person name="Kruys A."/>
            <person name="Hutchinson M.I."/>
            <person name="Powell A.J."/>
            <person name="Barry K."/>
            <person name="Miller A.N."/>
            <person name="Grigoriev I.V."/>
            <person name="Debuchy R."/>
            <person name="Gladieux P."/>
            <person name="Hiltunen Thoren M."/>
            <person name="Johannesson H."/>
        </authorList>
    </citation>
    <scope>NUCLEOTIDE SEQUENCE</scope>
    <source>
        <strain evidence="1">CBS 315.58</strain>
    </source>
</reference>
<dbReference type="Proteomes" id="UP001303160">
    <property type="component" value="Unassembled WGS sequence"/>
</dbReference>
<gene>
    <name evidence="1" type="ORF">QBC40DRAFT_136554</name>
</gene>
<feature type="non-terminal residue" evidence="1">
    <location>
        <position position="1"/>
    </location>
</feature>
<sequence>KLNGFRHKRQYTRLPPGYDWDKQKQRYSPRKLQMKLFSGKFSLQNKYGHVFCHRGLYERSSGIVDNSFAAIANGIREGFFLHEVGAIIRDRLDHAFIAHEMHPKRITNMQKPWDAYSLHEILNTSLVIRGIQMETIPKKKAPCAGSNSHLSLEAEFTSTYLTTDQKIPGLLEMLWDEMRNPVGRTLQIDLRDGAFAKVFPYYSFHISKTLFPTSEASRGVQHAMVWKMFESTMLKGYNFMFESFGSLYREIKRESEKVYGRNYFELEHLHLFPPLIMVFQPDPIIALAKKTFPANSLWTKMSYEHLYDIFMKQIGSFVNIKTGRPGMSYNFILEICHSGLGLRYNKEKNTARNPLNVELIMDEKVIFESLLDRVMIDVGLELRRRHPDLLFSFCTRLPDVTTSDSQYNVSFLTGDLKRIQDGETGLSAKLRALHGGLYPRFDIVVADDPAAEIAARTWIDEEGRMPREQLLHMSYYQWLQTCATKDVRDAVMSLRKHDFLPNKFLPEHTL</sequence>
<name>A0AAN6XHL0_9PEZI</name>
<proteinExistence type="predicted"/>
<evidence type="ECO:0000313" key="1">
    <source>
        <dbReference type="EMBL" id="KAK4197907.1"/>
    </source>
</evidence>
<evidence type="ECO:0000313" key="2">
    <source>
        <dbReference type="Proteomes" id="UP001303160"/>
    </source>
</evidence>
<protein>
    <submittedName>
        <fullName evidence="1">Uncharacterized protein</fullName>
    </submittedName>
</protein>